<protein>
    <submittedName>
        <fullName evidence="2">Uncharacterized protein</fullName>
    </submittedName>
</protein>
<dbReference type="AlphaFoldDB" id="A0A1J8QLC0"/>
<keyword evidence="3" id="KW-1185">Reference proteome</keyword>
<feature type="compositionally biased region" description="Acidic residues" evidence="1">
    <location>
        <begin position="1"/>
        <end position="13"/>
    </location>
</feature>
<feature type="region of interest" description="Disordered" evidence="1">
    <location>
        <begin position="1"/>
        <end position="28"/>
    </location>
</feature>
<feature type="compositionally biased region" description="Acidic residues" evidence="1">
    <location>
        <begin position="192"/>
        <end position="205"/>
    </location>
</feature>
<comment type="caution">
    <text evidence="2">The sequence shown here is derived from an EMBL/GenBank/DDBJ whole genome shotgun (WGS) entry which is preliminary data.</text>
</comment>
<dbReference type="OrthoDB" id="3255996at2759"/>
<dbReference type="Proteomes" id="UP000183567">
    <property type="component" value="Unassembled WGS sequence"/>
</dbReference>
<accession>A0A1J8QLC0</accession>
<organism evidence="2 3">
    <name type="scientific">Rhizopogon vesiculosus</name>
    <dbReference type="NCBI Taxonomy" id="180088"/>
    <lineage>
        <taxon>Eukaryota</taxon>
        <taxon>Fungi</taxon>
        <taxon>Dikarya</taxon>
        <taxon>Basidiomycota</taxon>
        <taxon>Agaricomycotina</taxon>
        <taxon>Agaricomycetes</taxon>
        <taxon>Agaricomycetidae</taxon>
        <taxon>Boletales</taxon>
        <taxon>Suillineae</taxon>
        <taxon>Rhizopogonaceae</taxon>
        <taxon>Rhizopogon</taxon>
    </lineage>
</organism>
<name>A0A1J8QLC0_9AGAM</name>
<sequence length="256" mass="28278">MKISDTEEVETGDNEGKVSKGPNTGINAITDDAKIKQGLFPPPGANVSIKNGGGKPKTEHQWALFTEHPVYSSSSVLVKTAKDKERWVNKIKNRLKKYSCMITKTHEYMEEMGQIGTGIKREADINMDTPNAFATKWAQIKSVWPWFFEMRELIGQRPNVIPAGLGNSETGFASSVMLKHESDDDNHAGGIDDLEVPAYDSDDEKSDATAATAGTKRKAVVIKDEPKKRHKLASGATQKSKRKSKPKSLIEKFEES</sequence>
<proteinExistence type="predicted"/>
<dbReference type="EMBL" id="LVVM01004598">
    <property type="protein sequence ID" value="OJA12556.1"/>
    <property type="molecule type" value="Genomic_DNA"/>
</dbReference>
<reference evidence="2 3" key="1">
    <citation type="submission" date="2016-03" db="EMBL/GenBank/DDBJ databases">
        <title>Comparative genomics of the ectomycorrhizal sister species Rhizopogon vinicolor and Rhizopogon vesiculosus (Basidiomycota: Boletales) reveals a divergence of the mating type B locus.</title>
        <authorList>
            <person name="Mujic A.B."/>
            <person name="Kuo A."/>
            <person name="Tritt A."/>
            <person name="Lipzen A."/>
            <person name="Chen C."/>
            <person name="Johnson J."/>
            <person name="Sharma A."/>
            <person name="Barry K."/>
            <person name="Grigoriev I.V."/>
            <person name="Spatafora J.W."/>
        </authorList>
    </citation>
    <scope>NUCLEOTIDE SEQUENCE [LARGE SCALE GENOMIC DNA]</scope>
    <source>
        <strain evidence="2 3">AM-OR11-056</strain>
    </source>
</reference>
<evidence type="ECO:0000313" key="3">
    <source>
        <dbReference type="Proteomes" id="UP000183567"/>
    </source>
</evidence>
<feature type="region of interest" description="Disordered" evidence="1">
    <location>
        <begin position="181"/>
        <end position="256"/>
    </location>
</feature>
<evidence type="ECO:0000313" key="2">
    <source>
        <dbReference type="EMBL" id="OJA12556.1"/>
    </source>
</evidence>
<evidence type="ECO:0000256" key="1">
    <source>
        <dbReference type="SAM" id="MobiDB-lite"/>
    </source>
</evidence>
<gene>
    <name evidence="2" type="ORF">AZE42_12933</name>
</gene>